<accession>A0ABQ5HX41</accession>
<organism evidence="2 3">
    <name type="scientific">Tanacetum coccineum</name>
    <dbReference type="NCBI Taxonomy" id="301880"/>
    <lineage>
        <taxon>Eukaryota</taxon>
        <taxon>Viridiplantae</taxon>
        <taxon>Streptophyta</taxon>
        <taxon>Embryophyta</taxon>
        <taxon>Tracheophyta</taxon>
        <taxon>Spermatophyta</taxon>
        <taxon>Magnoliopsida</taxon>
        <taxon>eudicotyledons</taxon>
        <taxon>Gunneridae</taxon>
        <taxon>Pentapetalae</taxon>
        <taxon>asterids</taxon>
        <taxon>campanulids</taxon>
        <taxon>Asterales</taxon>
        <taxon>Asteraceae</taxon>
        <taxon>Asteroideae</taxon>
        <taxon>Anthemideae</taxon>
        <taxon>Anthemidinae</taxon>
        <taxon>Tanacetum</taxon>
    </lineage>
</organism>
<gene>
    <name evidence="2" type="ORF">Tco_1081306</name>
</gene>
<name>A0ABQ5HX41_9ASTR</name>
<feature type="region of interest" description="Disordered" evidence="1">
    <location>
        <begin position="48"/>
        <end position="81"/>
    </location>
</feature>
<dbReference type="EMBL" id="BQNB010020111">
    <property type="protein sequence ID" value="GJT92461.1"/>
    <property type="molecule type" value="Genomic_DNA"/>
</dbReference>
<evidence type="ECO:0000313" key="3">
    <source>
        <dbReference type="Proteomes" id="UP001151760"/>
    </source>
</evidence>
<keyword evidence="3" id="KW-1185">Reference proteome</keyword>
<evidence type="ECO:0000256" key="1">
    <source>
        <dbReference type="SAM" id="MobiDB-lite"/>
    </source>
</evidence>
<reference evidence="2" key="1">
    <citation type="journal article" date="2022" name="Int. J. Mol. Sci.">
        <title>Draft Genome of Tanacetum Coccineum: Genomic Comparison of Closely Related Tanacetum-Family Plants.</title>
        <authorList>
            <person name="Yamashiro T."/>
            <person name="Shiraishi A."/>
            <person name="Nakayama K."/>
            <person name="Satake H."/>
        </authorList>
    </citation>
    <scope>NUCLEOTIDE SEQUENCE</scope>
</reference>
<protein>
    <submittedName>
        <fullName evidence="2">Uncharacterized protein</fullName>
    </submittedName>
</protein>
<dbReference type="Proteomes" id="UP001151760">
    <property type="component" value="Unassembled WGS sequence"/>
</dbReference>
<reference evidence="2" key="2">
    <citation type="submission" date="2022-01" db="EMBL/GenBank/DDBJ databases">
        <authorList>
            <person name="Yamashiro T."/>
            <person name="Shiraishi A."/>
            <person name="Satake H."/>
            <person name="Nakayama K."/>
        </authorList>
    </citation>
    <scope>NUCLEOTIDE SEQUENCE</scope>
</reference>
<feature type="compositionally biased region" description="Basic and acidic residues" evidence="1">
    <location>
        <begin position="55"/>
        <end position="81"/>
    </location>
</feature>
<comment type="caution">
    <text evidence="2">The sequence shown here is derived from an EMBL/GenBank/DDBJ whole genome shotgun (WGS) entry which is preliminary data.</text>
</comment>
<sequence>MGLPVPTYYFKEIIRLSLSQGQLSTETKNDQRTLMRADERAAQFKAWRLGSGQRMTREEAQRTSSLADREEKTTDQKDLSNSRKLCWRKNKRY</sequence>
<proteinExistence type="predicted"/>
<evidence type="ECO:0000313" key="2">
    <source>
        <dbReference type="EMBL" id="GJT92461.1"/>
    </source>
</evidence>